<reference evidence="3" key="1">
    <citation type="submission" date="2025-08" db="UniProtKB">
        <authorList>
            <consortium name="Ensembl"/>
        </authorList>
    </citation>
    <scope>IDENTIFICATION</scope>
</reference>
<accession>A0A8C4Q938</accession>
<dbReference type="PANTHER" id="PTHR13559:SF1">
    <property type="entry name" value="PROTEIN FUZZY HOMOLOG"/>
    <property type="match status" value="1"/>
</dbReference>
<evidence type="ECO:0000259" key="2">
    <source>
        <dbReference type="Pfam" id="PF19036"/>
    </source>
</evidence>
<keyword evidence="1" id="KW-0812">Transmembrane</keyword>
<evidence type="ECO:0000313" key="3">
    <source>
        <dbReference type="Ensembl" id="ENSEBUP00000011616.1"/>
    </source>
</evidence>
<dbReference type="Ensembl" id="ENSEBUT00000012187.1">
    <property type="protein sequence ID" value="ENSEBUP00000011616.1"/>
    <property type="gene ID" value="ENSEBUG00000007448.1"/>
</dbReference>
<protein>
    <recommendedName>
        <fullName evidence="2">FUZ/MON1/HPS1 first Longin domain-containing protein</fullName>
    </recommendedName>
</protein>
<keyword evidence="1" id="KW-0472">Membrane</keyword>
<dbReference type="PANTHER" id="PTHR13559">
    <property type="entry name" value="INTRACELLULAR TRAFFIC PROTEIN-RELATED"/>
    <property type="match status" value="1"/>
</dbReference>
<dbReference type="GO" id="GO:0016192">
    <property type="term" value="P:vesicle-mediated transport"/>
    <property type="evidence" value="ECO:0007669"/>
    <property type="project" value="InterPro"/>
</dbReference>
<feature type="domain" description="FUZ/MON1/HPS1 first Longin" evidence="2">
    <location>
        <begin position="28"/>
        <end position="143"/>
    </location>
</feature>
<dbReference type="GO" id="GO:1905515">
    <property type="term" value="P:non-motile cilium assembly"/>
    <property type="evidence" value="ECO:0007669"/>
    <property type="project" value="TreeGrafter"/>
</dbReference>
<dbReference type="Proteomes" id="UP000694388">
    <property type="component" value="Unplaced"/>
</dbReference>
<feature type="transmembrane region" description="Helical" evidence="1">
    <location>
        <begin position="154"/>
        <end position="176"/>
    </location>
</feature>
<keyword evidence="4" id="KW-1185">Reference proteome</keyword>
<evidence type="ECO:0000256" key="1">
    <source>
        <dbReference type="SAM" id="Phobius"/>
    </source>
</evidence>
<dbReference type="AlphaFoldDB" id="A0A8C4Q938"/>
<organism evidence="3 4">
    <name type="scientific">Eptatretus burgeri</name>
    <name type="common">Inshore hagfish</name>
    <dbReference type="NCBI Taxonomy" id="7764"/>
    <lineage>
        <taxon>Eukaryota</taxon>
        <taxon>Metazoa</taxon>
        <taxon>Chordata</taxon>
        <taxon>Craniata</taxon>
        <taxon>Vertebrata</taxon>
        <taxon>Cyclostomata</taxon>
        <taxon>Myxini</taxon>
        <taxon>Myxiniformes</taxon>
        <taxon>Myxinidae</taxon>
        <taxon>Eptatretinae</taxon>
        <taxon>Eptatretus</taxon>
    </lineage>
</organism>
<evidence type="ECO:0000313" key="4">
    <source>
        <dbReference type="Proteomes" id="UP000694388"/>
    </source>
</evidence>
<name>A0A8C4Q938_EPTBU</name>
<proteinExistence type="predicted"/>
<dbReference type="InterPro" id="IPR043972">
    <property type="entry name" value="FUZ/MON1/HPS1_longin_1"/>
</dbReference>
<dbReference type="InterPro" id="IPR026069">
    <property type="entry name" value="Fuzzy"/>
</dbReference>
<keyword evidence="1" id="KW-1133">Transmembrane helix</keyword>
<dbReference type="Pfam" id="PF19036">
    <property type="entry name" value="Fuz_longin_1"/>
    <property type="match status" value="1"/>
</dbReference>
<reference evidence="3" key="2">
    <citation type="submission" date="2025-09" db="UniProtKB">
        <authorList>
            <consortium name="Ensembl"/>
        </authorList>
    </citation>
    <scope>IDENTIFICATION</scope>
</reference>
<sequence>MIRVFKAQARWSEYVEGLYQLGRMLTQVVCMAEGGIPLYSRPAEPGKQLPFSVISSLNGVHMFGGGQGVELLTTCSSTGKLAWRNFHNTITMMLVTDDNQSSEAYLQRLLTSFFDAMVLLVGLEDLANIKNVERLKRDLRVSVTWVQCCCFIEVTVFVIVFYIHPIVSLFVALFLMHSHIFEVSNSKLREQIQQLCVCMCVCVWGG</sequence>
<dbReference type="GeneTree" id="ENSGT00390000010727"/>